<accession>A0ABV7AFZ3</accession>
<evidence type="ECO:0000313" key="1">
    <source>
        <dbReference type="EMBL" id="MFC2968010.1"/>
    </source>
</evidence>
<dbReference type="RefSeq" id="WP_377832657.1">
    <property type="nucleotide sequence ID" value="NZ_JBHRSK010000004.1"/>
</dbReference>
<keyword evidence="2" id="KW-1185">Reference proteome</keyword>
<dbReference type="EMBL" id="JBHRSK010000004">
    <property type="protein sequence ID" value="MFC2968010.1"/>
    <property type="molecule type" value="Genomic_DNA"/>
</dbReference>
<gene>
    <name evidence="1" type="ORF">ACFOES_07890</name>
</gene>
<dbReference type="Proteomes" id="UP001595443">
    <property type="component" value="Unassembled WGS sequence"/>
</dbReference>
<name>A0ABV7AFZ3_9RHOB</name>
<comment type="caution">
    <text evidence="1">The sequence shown here is derived from an EMBL/GenBank/DDBJ whole genome shotgun (WGS) entry which is preliminary data.</text>
</comment>
<protein>
    <submittedName>
        <fullName evidence="1">Uncharacterized protein</fullName>
    </submittedName>
</protein>
<reference evidence="2" key="1">
    <citation type="journal article" date="2019" name="Int. J. Syst. Evol. Microbiol.">
        <title>The Global Catalogue of Microorganisms (GCM) 10K type strain sequencing project: providing services to taxonomists for standard genome sequencing and annotation.</title>
        <authorList>
            <consortium name="The Broad Institute Genomics Platform"/>
            <consortium name="The Broad Institute Genome Sequencing Center for Infectious Disease"/>
            <person name="Wu L."/>
            <person name="Ma J."/>
        </authorList>
    </citation>
    <scope>NUCLEOTIDE SEQUENCE [LARGE SCALE GENOMIC DNA]</scope>
    <source>
        <strain evidence="2">KCTC 62192</strain>
    </source>
</reference>
<organism evidence="1 2">
    <name type="scientific">Acidimangrovimonas pyrenivorans</name>
    <dbReference type="NCBI Taxonomy" id="2030798"/>
    <lineage>
        <taxon>Bacteria</taxon>
        <taxon>Pseudomonadati</taxon>
        <taxon>Pseudomonadota</taxon>
        <taxon>Alphaproteobacteria</taxon>
        <taxon>Rhodobacterales</taxon>
        <taxon>Paracoccaceae</taxon>
        <taxon>Acidimangrovimonas</taxon>
    </lineage>
</organism>
<evidence type="ECO:0000313" key="2">
    <source>
        <dbReference type="Proteomes" id="UP001595443"/>
    </source>
</evidence>
<sequence>MKDKLGQLRGRTAAERDGGRLLDLAGPGDGTAAILREIDETVLGRELDFTNDAGAVLGLDVSGRRLLRVRSVPDAAFAALAGQALSGTRDETAATLHGLIERFAGTSAALTVTARKLARRPQVGEELGCAPAALAEAWQVSLTAPPRGGGLDGFLATAAPLSRAWFVLDGDEITDQAGDDALLQRLYAAAEAGIPLPEPEGGDAEAPVCLIQRGPDPDAPAVLFGAAGARSLLMLFPPDRLRALRLAWRRAFG</sequence>
<proteinExistence type="predicted"/>